<proteinExistence type="predicted"/>
<evidence type="ECO:0000259" key="5">
    <source>
        <dbReference type="PROSITE" id="PS51078"/>
    </source>
</evidence>
<dbReference type="KEGG" id="acry:AC20117_04080"/>
<dbReference type="InterPro" id="IPR036388">
    <property type="entry name" value="WH-like_DNA-bd_sf"/>
</dbReference>
<sequence>MSGEPAEKLPAKSTNNPLLVLGKITSILDAFSLTRPVLTLADIREATGMPTSTVQRLVTNLTSQGFLDREEDAYRIGLKMAYWAAPATRGKAVLDVISPLLKDLRDTTGETACFFRAEQHYRVCVALAETRHALRREMHLGKILPLHAGSAGRVLLAWDPELLAELVKNPLPPLTESTITSSEDLETVVKQTRTDGFAITTDERETGASGLSAPVFDSAAGLVGAVTISGPTMRMPRQVCEDWVETLLQTAERMTRLIGGRFPGEPKA</sequence>
<evidence type="ECO:0000313" key="6">
    <source>
        <dbReference type="EMBL" id="SDQ81406.1"/>
    </source>
</evidence>
<dbReference type="SMART" id="SM00346">
    <property type="entry name" value="HTH_ICLR"/>
    <property type="match status" value="1"/>
</dbReference>
<accession>A0A1H1DZU6</accession>
<dbReference type="InterPro" id="IPR014757">
    <property type="entry name" value="Tscrpt_reg_IclR_C"/>
</dbReference>
<dbReference type="InterPro" id="IPR029016">
    <property type="entry name" value="GAF-like_dom_sf"/>
</dbReference>
<dbReference type="SUPFAM" id="SSF46785">
    <property type="entry name" value="Winged helix' DNA-binding domain"/>
    <property type="match status" value="1"/>
</dbReference>
<dbReference type="PANTHER" id="PTHR30136">
    <property type="entry name" value="HELIX-TURN-HELIX TRANSCRIPTIONAL REGULATOR, ICLR FAMILY"/>
    <property type="match status" value="1"/>
</dbReference>
<keyword evidence="1" id="KW-0805">Transcription regulation</keyword>
<dbReference type="GO" id="GO:0045892">
    <property type="term" value="P:negative regulation of DNA-templated transcription"/>
    <property type="evidence" value="ECO:0007669"/>
    <property type="project" value="TreeGrafter"/>
</dbReference>
<dbReference type="InterPro" id="IPR036390">
    <property type="entry name" value="WH_DNA-bd_sf"/>
</dbReference>
<dbReference type="InterPro" id="IPR050707">
    <property type="entry name" value="HTH_MetabolicPath_Reg"/>
</dbReference>
<evidence type="ECO:0000256" key="2">
    <source>
        <dbReference type="ARBA" id="ARBA00023125"/>
    </source>
</evidence>
<dbReference type="GO" id="GO:0003677">
    <property type="term" value="F:DNA binding"/>
    <property type="evidence" value="ECO:0007669"/>
    <property type="project" value="UniProtKB-KW"/>
</dbReference>
<dbReference type="Pfam" id="PF01614">
    <property type="entry name" value="IclR_C"/>
    <property type="match status" value="1"/>
</dbReference>
<evidence type="ECO:0000259" key="4">
    <source>
        <dbReference type="PROSITE" id="PS51077"/>
    </source>
</evidence>
<dbReference type="PROSITE" id="PS51077">
    <property type="entry name" value="HTH_ICLR"/>
    <property type="match status" value="1"/>
</dbReference>
<name>A0A1H1DZU6_9MICC</name>
<dbReference type="OrthoDB" id="4068713at2"/>
<dbReference type="Pfam" id="PF09339">
    <property type="entry name" value="HTH_IclR"/>
    <property type="match status" value="1"/>
</dbReference>
<keyword evidence="2 6" id="KW-0238">DNA-binding</keyword>
<evidence type="ECO:0000256" key="1">
    <source>
        <dbReference type="ARBA" id="ARBA00023015"/>
    </source>
</evidence>
<dbReference type="Gene3D" id="3.30.450.40">
    <property type="match status" value="1"/>
</dbReference>
<dbReference type="AlphaFoldDB" id="A0A1H1DZU6"/>
<keyword evidence="3" id="KW-0804">Transcription</keyword>
<dbReference type="PANTHER" id="PTHR30136:SF39">
    <property type="entry name" value="TRANSCRIPTIONAL REGULATORY PROTEIN"/>
    <property type="match status" value="1"/>
</dbReference>
<protein>
    <submittedName>
        <fullName evidence="6">DNA-binding transcriptional regulator, IclR family</fullName>
    </submittedName>
</protein>
<dbReference type="Gene3D" id="1.10.10.10">
    <property type="entry name" value="Winged helix-like DNA-binding domain superfamily/Winged helix DNA-binding domain"/>
    <property type="match status" value="1"/>
</dbReference>
<organism evidence="6 7">
    <name type="scientific">Crystallibacter crystallopoietes</name>
    <dbReference type="NCBI Taxonomy" id="37928"/>
    <lineage>
        <taxon>Bacteria</taxon>
        <taxon>Bacillati</taxon>
        <taxon>Actinomycetota</taxon>
        <taxon>Actinomycetes</taxon>
        <taxon>Micrococcales</taxon>
        <taxon>Micrococcaceae</taxon>
        <taxon>Crystallibacter</taxon>
    </lineage>
</organism>
<dbReference type="Proteomes" id="UP000181917">
    <property type="component" value="Unassembled WGS sequence"/>
</dbReference>
<feature type="domain" description="HTH iclR-type" evidence="4">
    <location>
        <begin position="18"/>
        <end position="78"/>
    </location>
</feature>
<dbReference type="GO" id="GO:0003700">
    <property type="term" value="F:DNA-binding transcription factor activity"/>
    <property type="evidence" value="ECO:0007669"/>
    <property type="project" value="TreeGrafter"/>
</dbReference>
<feature type="domain" description="IclR-ED" evidence="5">
    <location>
        <begin position="79"/>
        <end position="260"/>
    </location>
</feature>
<dbReference type="EMBL" id="FNKH01000002">
    <property type="protein sequence ID" value="SDQ81406.1"/>
    <property type="molecule type" value="Genomic_DNA"/>
</dbReference>
<evidence type="ECO:0000256" key="3">
    <source>
        <dbReference type="ARBA" id="ARBA00023163"/>
    </source>
</evidence>
<dbReference type="RefSeq" id="WP_074700871.1">
    <property type="nucleotide sequence ID" value="NZ_CP018863.1"/>
</dbReference>
<dbReference type="SUPFAM" id="SSF55781">
    <property type="entry name" value="GAF domain-like"/>
    <property type="match status" value="1"/>
</dbReference>
<reference evidence="6 7" key="1">
    <citation type="submission" date="2016-10" db="EMBL/GenBank/DDBJ databases">
        <authorList>
            <person name="de Groot N.N."/>
        </authorList>
    </citation>
    <scope>NUCLEOTIDE SEQUENCE [LARGE SCALE GENOMIC DNA]</scope>
    <source>
        <strain evidence="6 7">DSM 20117</strain>
    </source>
</reference>
<dbReference type="InterPro" id="IPR005471">
    <property type="entry name" value="Tscrpt_reg_IclR_N"/>
</dbReference>
<dbReference type="PROSITE" id="PS51078">
    <property type="entry name" value="ICLR_ED"/>
    <property type="match status" value="1"/>
</dbReference>
<gene>
    <name evidence="6" type="ORF">SAMN04489742_2672</name>
</gene>
<dbReference type="STRING" id="37928.SAMN04489742_2672"/>
<evidence type="ECO:0000313" key="7">
    <source>
        <dbReference type="Proteomes" id="UP000181917"/>
    </source>
</evidence>
<keyword evidence="7" id="KW-1185">Reference proteome</keyword>